<keyword evidence="2" id="KW-1185">Reference proteome</keyword>
<dbReference type="AlphaFoldDB" id="A0A2W4CVV0"/>
<protein>
    <submittedName>
        <fullName evidence="1">Uncharacterized protein</fullName>
    </submittedName>
</protein>
<name>A0A2W4CVV0_9HYPH</name>
<dbReference type="RefSeq" id="WP_111159592.1">
    <property type="nucleotide sequence ID" value="NZ_PCDP01000019.1"/>
</dbReference>
<accession>A0A2W4CVV0</accession>
<evidence type="ECO:0000313" key="1">
    <source>
        <dbReference type="EMBL" id="PZM15591.1"/>
    </source>
</evidence>
<sequence length="201" mass="23393">MSRIVRRKIQQLVDFTLLRLSKSTEVDGVWIGVFSDGDQHEVLSRVQGALALIKRHDANRYERVIASFDRIWISYLFGAVGRYLPEQKRCQLDPLFVLSSPIEFIASTIVHEATHARLFNVGIPYSFENRHRVEKVCIRQEMLFARRIPEAEELRKRISEKLLLDPEVWSKETSAERLRNAFVKSDGGLPKGLRRRLYKSV</sequence>
<dbReference type="OrthoDB" id="8077621at2"/>
<proteinExistence type="predicted"/>
<comment type="caution">
    <text evidence="1">The sequence shown here is derived from an EMBL/GenBank/DDBJ whole genome shotgun (WGS) entry which is preliminary data.</text>
</comment>
<dbReference type="EMBL" id="PCDP01000019">
    <property type="protein sequence ID" value="PZM15591.1"/>
    <property type="molecule type" value="Genomic_DNA"/>
</dbReference>
<reference evidence="1 2" key="1">
    <citation type="journal article" date="2018" name="Sci. Rep.">
        <title>Rhizobium tumorigenes sp. nov., a novel plant tumorigenic bacterium isolated from cane gall tumors on thornless blackberry.</title>
        <authorList>
            <person name="Kuzmanovi N."/>
            <person name="Smalla K."/>
            <person name="Gronow S."/>
            <person name="PuBawska J."/>
        </authorList>
    </citation>
    <scope>NUCLEOTIDE SEQUENCE [LARGE SCALE GENOMIC DNA]</scope>
    <source>
        <strain evidence="1 2">CCBAU 85046</strain>
    </source>
</reference>
<dbReference type="Proteomes" id="UP000248925">
    <property type="component" value="Unassembled WGS sequence"/>
</dbReference>
<gene>
    <name evidence="1" type="ORF">CPY51_07155</name>
</gene>
<evidence type="ECO:0000313" key="2">
    <source>
        <dbReference type="Proteomes" id="UP000248925"/>
    </source>
</evidence>
<organism evidence="1 2">
    <name type="scientific">Rhizobium tubonense</name>
    <dbReference type="NCBI Taxonomy" id="484088"/>
    <lineage>
        <taxon>Bacteria</taxon>
        <taxon>Pseudomonadati</taxon>
        <taxon>Pseudomonadota</taxon>
        <taxon>Alphaproteobacteria</taxon>
        <taxon>Hyphomicrobiales</taxon>
        <taxon>Rhizobiaceae</taxon>
        <taxon>Rhizobium/Agrobacterium group</taxon>
        <taxon>Rhizobium</taxon>
    </lineage>
</organism>